<organism evidence="1">
    <name type="scientific">marine sediment metagenome</name>
    <dbReference type="NCBI Taxonomy" id="412755"/>
    <lineage>
        <taxon>unclassified sequences</taxon>
        <taxon>metagenomes</taxon>
        <taxon>ecological metagenomes</taxon>
    </lineage>
</organism>
<reference evidence="1" key="1">
    <citation type="journal article" date="2014" name="Front. Microbiol.">
        <title>High frequency of phylogenetically diverse reductive dehalogenase-homologous genes in deep subseafloor sedimentary metagenomes.</title>
        <authorList>
            <person name="Kawai M."/>
            <person name="Futagami T."/>
            <person name="Toyoda A."/>
            <person name="Takaki Y."/>
            <person name="Nishi S."/>
            <person name="Hori S."/>
            <person name="Arai W."/>
            <person name="Tsubouchi T."/>
            <person name="Morono Y."/>
            <person name="Uchiyama I."/>
            <person name="Ito T."/>
            <person name="Fujiyama A."/>
            <person name="Inagaki F."/>
            <person name="Takami H."/>
        </authorList>
    </citation>
    <scope>NUCLEOTIDE SEQUENCE</scope>
    <source>
        <strain evidence="1">Expedition CK06-06</strain>
    </source>
</reference>
<proteinExistence type="predicted"/>
<accession>X1W395</accession>
<dbReference type="AlphaFoldDB" id="X1W395"/>
<protein>
    <submittedName>
        <fullName evidence="1">Uncharacterized protein</fullName>
    </submittedName>
</protein>
<gene>
    <name evidence="1" type="ORF">S12H4_56363</name>
</gene>
<dbReference type="EMBL" id="BARW01036284">
    <property type="protein sequence ID" value="GAJ25065.1"/>
    <property type="molecule type" value="Genomic_DNA"/>
</dbReference>
<sequence length="35" mass="3902">EDIKISAQAELTNPDTKFGTAFILGPFVFNLEFDL</sequence>
<evidence type="ECO:0000313" key="1">
    <source>
        <dbReference type="EMBL" id="GAJ25065.1"/>
    </source>
</evidence>
<name>X1W395_9ZZZZ</name>
<feature type="non-terminal residue" evidence="1">
    <location>
        <position position="1"/>
    </location>
</feature>
<comment type="caution">
    <text evidence="1">The sequence shown here is derived from an EMBL/GenBank/DDBJ whole genome shotgun (WGS) entry which is preliminary data.</text>
</comment>